<name>A0ABQ3AZG0_9GAMM</name>
<accession>A0ABQ3AZG0</accession>
<keyword evidence="2" id="KW-1185">Reference proteome</keyword>
<protein>
    <submittedName>
        <fullName evidence="1">Uncharacterized protein</fullName>
    </submittedName>
</protein>
<reference evidence="2" key="1">
    <citation type="journal article" date="2019" name="Int. J. Syst. Evol. Microbiol.">
        <title>The Global Catalogue of Microorganisms (GCM) 10K type strain sequencing project: providing services to taxonomists for standard genome sequencing and annotation.</title>
        <authorList>
            <consortium name="The Broad Institute Genomics Platform"/>
            <consortium name="The Broad Institute Genome Sequencing Center for Infectious Disease"/>
            <person name="Wu L."/>
            <person name="Ma J."/>
        </authorList>
    </citation>
    <scope>NUCLEOTIDE SEQUENCE [LARGE SCALE GENOMIC DNA]</scope>
    <source>
        <strain evidence="2">KCTC 22280</strain>
    </source>
</reference>
<comment type="caution">
    <text evidence="1">The sequence shown here is derived from an EMBL/GenBank/DDBJ whole genome shotgun (WGS) entry which is preliminary data.</text>
</comment>
<evidence type="ECO:0000313" key="1">
    <source>
        <dbReference type="EMBL" id="GGY68764.1"/>
    </source>
</evidence>
<proteinExistence type="predicted"/>
<gene>
    <name evidence="1" type="ORF">GCM10007071_14520</name>
</gene>
<dbReference type="Proteomes" id="UP000601597">
    <property type="component" value="Unassembled WGS sequence"/>
</dbReference>
<dbReference type="RefSeq" id="WP_189574961.1">
    <property type="nucleotide sequence ID" value="NZ_BMXV01000003.1"/>
</dbReference>
<dbReference type="EMBL" id="BMXV01000003">
    <property type="protein sequence ID" value="GGY68764.1"/>
    <property type="molecule type" value="Genomic_DNA"/>
</dbReference>
<sequence>MTSFKDSFNKGLDSANQSIKNKEEIKEVFTDLNKELSELTGNKIEVLVHTFSEKLESPTATASIFGSVLEEMTRPKYRDYQGIGARNPSKNSSIHELATWSQGRSGYPCKVKFGSKAFICEDKEGLIEALSELLEDPETGEIFQRLMET</sequence>
<evidence type="ECO:0000313" key="2">
    <source>
        <dbReference type="Proteomes" id="UP000601597"/>
    </source>
</evidence>
<organism evidence="1 2">
    <name type="scientific">Marinobacter zhanjiangensis</name>
    <dbReference type="NCBI Taxonomy" id="578215"/>
    <lineage>
        <taxon>Bacteria</taxon>
        <taxon>Pseudomonadati</taxon>
        <taxon>Pseudomonadota</taxon>
        <taxon>Gammaproteobacteria</taxon>
        <taxon>Pseudomonadales</taxon>
        <taxon>Marinobacteraceae</taxon>
        <taxon>Marinobacter</taxon>
    </lineage>
</organism>